<name>A0A2W5VRX8_9BACT</name>
<gene>
    <name evidence="1" type="ORF">DI536_13630</name>
</gene>
<comment type="caution">
    <text evidence="1">The sequence shown here is derived from an EMBL/GenBank/DDBJ whole genome shotgun (WGS) entry which is preliminary data.</text>
</comment>
<dbReference type="AlphaFoldDB" id="A0A2W5VRX8"/>
<sequence>MCWWREAAWGEGVVFARHSVTKLGRVRSLPGQPVTATATLRRAGDFTLLEGRWSGPGLDLDGDVDLGNEPAIASWDPRRVGEVGLLHKGARLRVLDANVGSVLAVPGEASLALFHSNEPLAVTLRCEDLSVHGRSDSPSAQVRAAGFADDKALQLVGDAVELSATIDAPPAGVLDASRVPVLFELERSGAFVRVAVPTADNLTWIGWVDAARVKPAEAVAAPAAEGPTPPTEQLNACDEALPLAAFVDGRLQRVGTLRERAEFVVGAGPHEPDWLEVRLALEWFEPDVKLYLPRRASGCPASTRL</sequence>
<evidence type="ECO:0000313" key="2">
    <source>
        <dbReference type="Proteomes" id="UP000249061"/>
    </source>
</evidence>
<organism evidence="1 2">
    <name type="scientific">Archangium gephyra</name>
    <dbReference type="NCBI Taxonomy" id="48"/>
    <lineage>
        <taxon>Bacteria</taxon>
        <taxon>Pseudomonadati</taxon>
        <taxon>Myxococcota</taxon>
        <taxon>Myxococcia</taxon>
        <taxon>Myxococcales</taxon>
        <taxon>Cystobacterineae</taxon>
        <taxon>Archangiaceae</taxon>
        <taxon>Archangium</taxon>
    </lineage>
</organism>
<accession>A0A2W5VRX8</accession>
<reference evidence="1 2" key="1">
    <citation type="submission" date="2017-08" db="EMBL/GenBank/DDBJ databases">
        <title>Infants hospitalized years apart are colonized by the same room-sourced microbial strains.</title>
        <authorList>
            <person name="Brooks B."/>
            <person name="Olm M.R."/>
            <person name="Firek B.A."/>
            <person name="Baker R."/>
            <person name="Thomas B.C."/>
            <person name="Morowitz M.J."/>
            <person name="Banfield J.F."/>
        </authorList>
    </citation>
    <scope>NUCLEOTIDE SEQUENCE [LARGE SCALE GENOMIC DNA]</scope>
    <source>
        <strain evidence="1">S2_003_000_R2_14</strain>
    </source>
</reference>
<dbReference type="EMBL" id="QFQP01000010">
    <property type="protein sequence ID" value="PZR13321.1"/>
    <property type="molecule type" value="Genomic_DNA"/>
</dbReference>
<evidence type="ECO:0000313" key="1">
    <source>
        <dbReference type="EMBL" id="PZR13321.1"/>
    </source>
</evidence>
<proteinExistence type="predicted"/>
<dbReference type="Proteomes" id="UP000249061">
    <property type="component" value="Unassembled WGS sequence"/>
</dbReference>
<protein>
    <submittedName>
        <fullName evidence="1">Uncharacterized protein</fullName>
    </submittedName>
</protein>